<dbReference type="SUPFAM" id="SSF52540">
    <property type="entry name" value="P-loop containing nucleoside triphosphate hydrolases"/>
    <property type="match status" value="1"/>
</dbReference>
<dbReference type="GO" id="GO:0043139">
    <property type="term" value="F:5'-3' DNA helicase activity"/>
    <property type="evidence" value="ECO:0007669"/>
    <property type="project" value="TreeGrafter"/>
</dbReference>
<evidence type="ECO:0000256" key="1">
    <source>
        <dbReference type="SAM" id="MobiDB-lite"/>
    </source>
</evidence>
<protein>
    <recommendedName>
        <fullName evidence="2">DNA2/NAM7 helicase helicase domain-containing protein</fullName>
    </recommendedName>
</protein>
<dbReference type="Proteomes" id="UP000535937">
    <property type="component" value="Unassembled WGS sequence"/>
</dbReference>
<dbReference type="Pfam" id="PF13086">
    <property type="entry name" value="AAA_11"/>
    <property type="match status" value="1"/>
</dbReference>
<evidence type="ECO:0000259" key="2">
    <source>
        <dbReference type="Pfam" id="PF13086"/>
    </source>
</evidence>
<evidence type="ECO:0000313" key="3">
    <source>
        <dbReference type="EMBL" id="MBB3061274.1"/>
    </source>
</evidence>
<organism evidence="3 4">
    <name type="scientific">Microbulbifer rhizosphaerae</name>
    <dbReference type="NCBI Taxonomy" id="1562603"/>
    <lineage>
        <taxon>Bacteria</taxon>
        <taxon>Pseudomonadati</taxon>
        <taxon>Pseudomonadota</taxon>
        <taxon>Gammaproteobacteria</taxon>
        <taxon>Cellvibrionales</taxon>
        <taxon>Microbulbiferaceae</taxon>
        <taxon>Microbulbifer</taxon>
    </lineage>
</organism>
<dbReference type="PANTHER" id="PTHR43788:SF8">
    <property type="entry name" value="DNA-BINDING PROTEIN SMUBP-2"/>
    <property type="match status" value="1"/>
</dbReference>
<keyword evidence="4" id="KW-1185">Reference proteome</keyword>
<dbReference type="PANTHER" id="PTHR43788">
    <property type="entry name" value="DNA2/NAM7 HELICASE FAMILY MEMBER"/>
    <property type="match status" value="1"/>
</dbReference>
<dbReference type="InterPro" id="IPR050534">
    <property type="entry name" value="Coronavir_polyprotein_1ab"/>
</dbReference>
<accession>A0A7W4ZAF2</accession>
<evidence type="ECO:0000313" key="4">
    <source>
        <dbReference type="Proteomes" id="UP000535937"/>
    </source>
</evidence>
<dbReference type="InterPro" id="IPR041677">
    <property type="entry name" value="DNA2/NAM7_AAA_11"/>
</dbReference>
<dbReference type="RefSeq" id="WP_183459497.1">
    <property type="nucleotide sequence ID" value="NZ_JACHWZ010000008.1"/>
</dbReference>
<name>A0A7W4ZAF2_9GAMM</name>
<sequence length="1437" mass="163518">MAIPALRRQGTELKLTKRADRRNVFRIERFKNDHGLQVYALENTAEGRKIFVPRFVFGRFRACIRNILNEEISKPSPLPFESSVSFLNRDYYYFRSSASDIENLIIQDIEEREGSSGYITVSRSSLQVLDKLLYSDRLQHPNDVLEEIIAYHKLFQFSFAKGSKSITSDLILRKDVLQSIERYTPSLAQKVVAEELKEQDKEQSKQQPGKAAPKRKAQASLYKPKLGERFNEKDIRVDYEEIFDGSRVALTSSSKDPDGESEKSQKGGALLSQFPAPLMATEIKAFDSGKFYFELSPEQASEFRERFISDRAAEFFVGFEIVDALFTYNRSLRSFRFPLYYSKVRIRESGRGVYLESVKDGLFHLNYLALAHLVEEFSETRAGIDPVDRFFKTLLAQDISVDRLNDRIRVSRYLPVKEAVFDRTREILFGYRDENGKGGIFADLNVKGIECDLQSVYLYRAPRLLNPIDQALDLDLDQINAAAHRSSKRFYSSLLGRFLTPEQAPATTGAGDFAAQTWMPGPLPQSTRNLVDKLNHHDVVLLEGPPGTGKTFTIMNLVLHCINSGQRVLVVSDQQAAIEALVEKLEDYLIGDERGSAAERKWKDLLFSAIKVVDKVETGDQSLETLLSGLSRTFKVQEPEPAPAPRGEKLEKEIRQLGARIDKLKSRISATMLDQVGEHVPFDRRVLGKTGSNGDLNSLQEFLSLILDKQGAQRRIIEAFVENRCQLRIGMAECYNFFRIPGRSRGPTADFDAEVQILREDLPILDQLLKAKPKTLEEFEAITRDHPRHEIIRHLHELMQNHLARRGTGLGRLLEKVRQLFRQPLQKNVSTLRKMVADQIELLEQAQSWSAELLNLLRELHESIRLGETNRALGLYRSVCGQRRVDIGSAGGASIQGDLEELSDLYRRQDKIVRERLVEKLRGIVSGATTAKRRAGTNRITSIMALVDDLKQFSTLKESGAVFEELRRKLSDTFPVWLVRKQAVSFLLPCTEQSFDLVIVDEATQCRVDDSLSLMFRAKKMLVVGDDKQTVLQKDSVIDDYLFKDHELDEHLRSTQARGFKSGGSHIFALVKTIREASVLLDEHYRCPADIIEFSNRYVYGNELNIMQWRLPEHPPAVAVDYSEQGVKTSKKATSGKFKGIETAMVDRFMDYVVKTVKQIEKSSGKKINMETDVALCYFLLKNEPYVKAIKDTYLRKLKRGEDVLDGAGAALQGKERDYIFYLWDITRYNLGAFKQGDDADKRKGELNVLMSRPKKKAFHFLHRNFEQLEHSRTNITNYLWGSLKRQEEDGTAKNHNTSALQDSLLGALLKLTLGISSQRSIRETRQNVEEELIDFRSEIRVGDAGRVVDMIAFPRGNASQVIGLVDLSGFGSEAEVGQKVVDYYFQLKRVSPRIEPVFIFPHEAIDENGQTFRSLLHKLESMDLSESAEAPMLELA</sequence>
<proteinExistence type="predicted"/>
<comment type="caution">
    <text evidence="3">The sequence shown here is derived from an EMBL/GenBank/DDBJ whole genome shotgun (WGS) entry which is preliminary data.</text>
</comment>
<dbReference type="InterPro" id="IPR027417">
    <property type="entry name" value="P-loop_NTPase"/>
</dbReference>
<feature type="region of interest" description="Disordered" evidence="1">
    <location>
        <begin position="198"/>
        <end position="218"/>
    </location>
</feature>
<dbReference type="Gene3D" id="3.40.50.300">
    <property type="entry name" value="P-loop containing nucleotide triphosphate hydrolases"/>
    <property type="match status" value="3"/>
</dbReference>
<reference evidence="3 4" key="1">
    <citation type="submission" date="2020-08" db="EMBL/GenBank/DDBJ databases">
        <title>Genomic Encyclopedia of Type Strains, Phase III (KMG-III): the genomes of soil and plant-associated and newly described type strains.</title>
        <authorList>
            <person name="Whitman W."/>
        </authorList>
    </citation>
    <scope>NUCLEOTIDE SEQUENCE [LARGE SCALE GENOMIC DNA]</scope>
    <source>
        <strain evidence="3 4">CECT 8799</strain>
    </source>
</reference>
<gene>
    <name evidence="3" type="ORF">FHS09_002107</name>
</gene>
<dbReference type="EMBL" id="JACHWZ010000008">
    <property type="protein sequence ID" value="MBB3061274.1"/>
    <property type="molecule type" value="Genomic_DNA"/>
</dbReference>
<feature type="domain" description="DNA2/NAM7 helicase helicase" evidence="2">
    <location>
        <begin position="533"/>
        <end position="591"/>
    </location>
</feature>